<organism evidence="4 5">
    <name type="scientific">Carya illinoinensis</name>
    <name type="common">Pecan</name>
    <dbReference type="NCBI Taxonomy" id="32201"/>
    <lineage>
        <taxon>Eukaryota</taxon>
        <taxon>Viridiplantae</taxon>
        <taxon>Streptophyta</taxon>
        <taxon>Embryophyta</taxon>
        <taxon>Tracheophyta</taxon>
        <taxon>Spermatophyta</taxon>
        <taxon>Magnoliopsida</taxon>
        <taxon>eudicotyledons</taxon>
        <taxon>Gunneridae</taxon>
        <taxon>Pentapetalae</taxon>
        <taxon>rosids</taxon>
        <taxon>fabids</taxon>
        <taxon>Fagales</taxon>
        <taxon>Juglandaceae</taxon>
        <taxon>Carya</taxon>
    </lineage>
</organism>
<dbReference type="InterPro" id="IPR056142">
    <property type="entry name" value="DUF7725"/>
</dbReference>
<keyword evidence="1" id="KW-0175">Coiled coil</keyword>
<sequence length="880" mass="96774">MEPSAGVAASTATRGGSLSMQPPSSSTSSSRKEWRAVSEHRKAGDEELERLKLGQTDERTIYEQGREPLDVDFCSITVDDSLDDDLLLQRLHNVARQREELQQTEIGFRAQIIARSEIMGMQSNFDAQIKEHANAAMKLQEQLHERDQAMHELERKMEEKDRELHAIKLDNEVAWAKEDLLREKDKELSSLRRERDHFEAERAQHIKQIHDLQEHIQEKDRQLIELQDQHRVTQENIIYKDEQLREAQAWIARVQEMDVLQSNTNHSLQAELRERTEQYNQLWLGCQRQFAEMERHHLHTMQQLQLELADARERSGTYNDEPGLSQTKSKDVSQFDQSNGIQLDANGGGTLSGNSAVLPNGNSGNVSSFASTGNSSAQTDRVPGVPLAPSSLLGMPTYLPPGQVAALHPYAVHQHGPPQSLTSHIPPSHIGHSHSIPAMGSLQQWVEGQNPQAVSEGLQISAHSELPPSQTDQNLMRSDANYNYEMSVNGQPLHQDYLEVHISQVARPDSGISSSSGEAKTLESIDGGFLIATQPEQSLQQISSQFHDVLKLDNLDRNSENKEQNATGLTNGLEGQLSTAEEPSSVANPLASDASIHSVNLSETAVNNVASAALPESIVSIDQANTPTGGKASEPTLLDERSLLACVVRTIPAGGRIRISSTLPNRLGKMLAPLHWHDYKKKYGKLDDFVISHPELFVIEGDYIQLREGAQEMIAAEAAVAKVAAAAAASSPYSSFLPSMAVTPVAQSHRLRKVPSIESKNLRTDRTAFKEYAIVSSNSSDEPSQLSVMQNQQPNGVGFGLSRGPSNIKILSKPKDPQEMNGPENKAVQSPFVMVGNGSNLNRTSLNGAQSTGPANGRANVNFVGKQQGRMTGAVFSSRR</sequence>
<feature type="region of interest" description="Disordered" evidence="2">
    <location>
        <begin position="1"/>
        <end position="52"/>
    </location>
</feature>
<feature type="compositionally biased region" description="Basic and acidic residues" evidence="2">
    <location>
        <begin position="30"/>
        <end position="52"/>
    </location>
</feature>
<feature type="compositionally biased region" description="Low complexity" evidence="2">
    <location>
        <begin position="17"/>
        <end position="29"/>
    </location>
</feature>
<protein>
    <recommendedName>
        <fullName evidence="3">DUF7725 domain-containing protein</fullName>
    </recommendedName>
</protein>
<feature type="region of interest" description="Disordered" evidence="2">
    <location>
        <begin position="313"/>
        <end position="359"/>
    </location>
</feature>
<name>A0A8T1QLT4_CARIL</name>
<feature type="domain" description="DUF7725" evidence="3">
    <location>
        <begin position="637"/>
        <end position="707"/>
    </location>
</feature>
<accession>A0A8T1QLT4</accession>
<feature type="region of interest" description="Disordered" evidence="2">
    <location>
        <begin position="560"/>
        <end position="589"/>
    </location>
</feature>
<evidence type="ECO:0000256" key="2">
    <source>
        <dbReference type="SAM" id="MobiDB-lite"/>
    </source>
</evidence>
<reference evidence="4" key="1">
    <citation type="submission" date="2020-12" db="EMBL/GenBank/DDBJ databases">
        <title>WGS assembly of Carya illinoinensis cv. Pawnee.</title>
        <authorList>
            <person name="Platts A."/>
            <person name="Shu S."/>
            <person name="Wright S."/>
            <person name="Barry K."/>
            <person name="Edger P."/>
            <person name="Pires J.C."/>
            <person name="Schmutz J."/>
        </authorList>
    </citation>
    <scope>NUCLEOTIDE SEQUENCE</scope>
    <source>
        <tissue evidence="4">Leaf</tissue>
    </source>
</reference>
<feature type="coiled-coil region" evidence="1">
    <location>
        <begin position="136"/>
        <end position="236"/>
    </location>
</feature>
<dbReference type="Proteomes" id="UP000811609">
    <property type="component" value="Chromosome 5"/>
</dbReference>
<dbReference type="EMBL" id="CM031813">
    <property type="protein sequence ID" value="KAG6655253.1"/>
    <property type="molecule type" value="Genomic_DNA"/>
</dbReference>
<feature type="compositionally biased region" description="Polar residues" evidence="2">
    <location>
        <begin position="576"/>
        <end position="587"/>
    </location>
</feature>
<dbReference type="PANTHER" id="PTHR35766:SF1">
    <property type="entry name" value="OS08G0543600 PROTEIN"/>
    <property type="match status" value="1"/>
</dbReference>
<proteinExistence type="predicted"/>
<evidence type="ECO:0000256" key="1">
    <source>
        <dbReference type="SAM" id="Coils"/>
    </source>
</evidence>
<dbReference type="AlphaFoldDB" id="A0A8T1QLT4"/>
<evidence type="ECO:0000313" key="4">
    <source>
        <dbReference type="EMBL" id="KAG6655253.1"/>
    </source>
</evidence>
<dbReference type="Pfam" id="PF24851">
    <property type="entry name" value="DUF7725"/>
    <property type="match status" value="1"/>
</dbReference>
<dbReference type="EMBL" id="CM031813">
    <property type="protein sequence ID" value="KAG6655252.1"/>
    <property type="molecule type" value="Genomic_DNA"/>
</dbReference>
<evidence type="ECO:0000259" key="3">
    <source>
        <dbReference type="Pfam" id="PF24851"/>
    </source>
</evidence>
<keyword evidence="5" id="KW-1185">Reference proteome</keyword>
<evidence type="ECO:0000313" key="5">
    <source>
        <dbReference type="Proteomes" id="UP000811609"/>
    </source>
</evidence>
<dbReference type="PANTHER" id="PTHR35766">
    <property type="entry name" value="OS08G0543600 PROTEIN"/>
    <property type="match status" value="1"/>
</dbReference>
<gene>
    <name evidence="4" type="ORF">CIPAW_05G202900</name>
</gene>
<comment type="caution">
    <text evidence="4">The sequence shown here is derived from an EMBL/GenBank/DDBJ whole genome shotgun (WGS) entry which is preliminary data.</text>
</comment>